<keyword evidence="2" id="KW-1185">Reference proteome</keyword>
<proteinExistence type="predicted"/>
<organism evidence="1 2">
    <name type="scientific">Paragonimus skrjabini miyazakii</name>
    <dbReference type="NCBI Taxonomy" id="59628"/>
    <lineage>
        <taxon>Eukaryota</taxon>
        <taxon>Metazoa</taxon>
        <taxon>Spiralia</taxon>
        <taxon>Lophotrochozoa</taxon>
        <taxon>Platyhelminthes</taxon>
        <taxon>Trematoda</taxon>
        <taxon>Digenea</taxon>
        <taxon>Plagiorchiida</taxon>
        <taxon>Troglotremata</taxon>
        <taxon>Troglotrematidae</taxon>
        <taxon>Paragonimus</taxon>
    </lineage>
</organism>
<evidence type="ECO:0000313" key="1">
    <source>
        <dbReference type="EMBL" id="KAF7254878.1"/>
    </source>
</evidence>
<dbReference type="OrthoDB" id="286301at2759"/>
<name>A0A8S9YSH7_9TREM</name>
<protein>
    <submittedName>
        <fullName evidence="1">Uncharacterized protein</fullName>
    </submittedName>
</protein>
<evidence type="ECO:0000313" key="2">
    <source>
        <dbReference type="Proteomes" id="UP000822476"/>
    </source>
</evidence>
<sequence>MTVTFEDQTTDVSSEHGAYEFTNGWIYRLDKVLYNRLDLTRNMCTNPAC</sequence>
<dbReference type="AlphaFoldDB" id="A0A8S9YSH7"/>
<dbReference type="EMBL" id="JTDE01004559">
    <property type="protein sequence ID" value="KAF7254878.1"/>
    <property type="molecule type" value="Genomic_DNA"/>
</dbReference>
<accession>A0A8S9YSH7</accession>
<comment type="caution">
    <text evidence="1">The sequence shown here is derived from an EMBL/GenBank/DDBJ whole genome shotgun (WGS) entry which is preliminary data.</text>
</comment>
<dbReference type="Proteomes" id="UP000822476">
    <property type="component" value="Unassembled WGS sequence"/>
</dbReference>
<gene>
    <name evidence="1" type="ORF">EG68_07767</name>
</gene>
<reference evidence="1" key="1">
    <citation type="submission" date="2019-07" db="EMBL/GenBank/DDBJ databases">
        <title>Annotation for the trematode Paragonimus miyazaki's.</title>
        <authorList>
            <person name="Choi Y.-J."/>
        </authorList>
    </citation>
    <scope>NUCLEOTIDE SEQUENCE</scope>
    <source>
        <strain evidence="1">Japan</strain>
    </source>
</reference>